<evidence type="ECO:0000256" key="1">
    <source>
        <dbReference type="SAM" id="SignalP"/>
    </source>
</evidence>
<dbReference type="RefSeq" id="WP_088878004.1">
    <property type="nucleotide sequence ID" value="NZ_CP018309.1"/>
</dbReference>
<protein>
    <submittedName>
        <fullName evidence="2">Tat pathway signal protein</fullName>
    </submittedName>
</protein>
<organism evidence="2 3">
    <name type="scientific">Vibrio mediterranei</name>
    <dbReference type="NCBI Taxonomy" id="689"/>
    <lineage>
        <taxon>Bacteria</taxon>
        <taxon>Pseudomonadati</taxon>
        <taxon>Pseudomonadota</taxon>
        <taxon>Gammaproteobacteria</taxon>
        <taxon>Vibrionales</taxon>
        <taxon>Vibrionaceae</taxon>
        <taxon>Vibrio</taxon>
    </lineage>
</organism>
<dbReference type="PANTHER" id="PTHR43737:SF1">
    <property type="entry name" value="DUF1501 DOMAIN-CONTAINING PROTEIN"/>
    <property type="match status" value="1"/>
</dbReference>
<proteinExistence type="predicted"/>
<evidence type="ECO:0000313" key="2">
    <source>
        <dbReference type="EMBL" id="ASI91955.1"/>
    </source>
</evidence>
<name>A0AAN1FJZ0_9VIBR</name>
<dbReference type="AlphaFoldDB" id="A0AAN1FJZ0"/>
<dbReference type="InterPro" id="IPR017850">
    <property type="entry name" value="Alkaline_phosphatase_core_sf"/>
</dbReference>
<feature type="chain" id="PRO_5042974457" evidence="1">
    <location>
        <begin position="27"/>
        <end position="378"/>
    </location>
</feature>
<dbReference type="Pfam" id="PF07394">
    <property type="entry name" value="DUF1501"/>
    <property type="match status" value="1"/>
</dbReference>
<dbReference type="KEGG" id="vsh:BSZ05_19175"/>
<dbReference type="PANTHER" id="PTHR43737">
    <property type="entry name" value="BLL7424 PROTEIN"/>
    <property type="match status" value="1"/>
</dbReference>
<dbReference type="EMBL" id="CP018309">
    <property type="protein sequence ID" value="ASI91955.1"/>
    <property type="molecule type" value="Genomic_DNA"/>
</dbReference>
<reference evidence="3" key="1">
    <citation type="submission" date="2016-12" db="EMBL/GenBank/DDBJ databases">
        <title>Comparative genomic analysis reveals the diversity, evolution, and environmental adaptation strategies of the genus Vibrio.</title>
        <authorList>
            <person name="Lin H."/>
            <person name="Wang X."/>
            <person name="Zhang X.-H."/>
        </authorList>
    </citation>
    <scope>NUCLEOTIDE SEQUENCE [LARGE SCALE GENOMIC DNA]</scope>
    <source>
        <strain evidence="3">QT6D1</strain>
    </source>
</reference>
<feature type="signal peptide" evidence="1">
    <location>
        <begin position="1"/>
        <end position="26"/>
    </location>
</feature>
<keyword evidence="1" id="KW-0732">Signal</keyword>
<sequence length="378" mass="41014">MTTRRHFLKGVGAASLVTLLPNFAFASTQSPNVLIWITLRGAMDGLNVVVPSFDEHYQKLRPTIALAKDQLNPLEKGFGLHPALKSVHQMYQNKQAMFVHACATGYRSRSHFDGQKILENGSTDPFDPVGWLNRFLTTQQNNQAIAIDAGLPLIAQGDVKVSSWFPHKLKAKEEQANLLAEMFQSDAKLSANFEEAMKLESMSTGGNQNKQFTNLAKQAGRFVSSPNGPNIVVLELGGWDTHSSQGAEKGRLANQLSKFDQGMAALKSALGEKWQSTVVIAASEFGRTAAENGTKGTDHGTGNVMLVMGGAVRQSKVVSNWPGLSPTQLHEGRDLKPTVDIRAVTKGILQEHLGASEEALNITFPETDDLVPLNVLTS</sequence>
<gene>
    <name evidence="2" type="ORF">BSZ05_19175</name>
</gene>
<dbReference type="InterPro" id="IPR010869">
    <property type="entry name" value="DUF1501"/>
</dbReference>
<evidence type="ECO:0000313" key="3">
    <source>
        <dbReference type="Proteomes" id="UP000197092"/>
    </source>
</evidence>
<accession>A0AAN1FJZ0</accession>
<dbReference type="PROSITE" id="PS51318">
    <property type="entry name" value="TAT"/>
    <property type="match status" value="1"/>
</dbReference>
<dbReference type="InterPro" id="IPR006311">
    <property type="entry name" value="TAT_signal"/>
</dbReference>
<dbReference type="Proteomes" id="UP000197092">
    <property type="component" value="Chromosome 2"/>
</dbReference>
<dbReference type="SUPFAM" id="SSF53649">
    <property type="entry name" value="Alkaline phosphatase-like"/>
    <property type="match status" value="1"/>
</dbReference>